<dbReference type="InterPro" id="IPR000160">
    <property type="entry name" value="GGDEF_dom"/>
</dbReference>
<dbReference type="SMART" id="SM00267">
    <property type="entry name" value="GGDEF"/>
    <property type="match status" value="1"/>
</dbReference>
<organism evidence="3 4">
    <name type="scientific">Actinoplanes auranticolor</name>
    <dbReference type="NCBI Taxonomy" id="47988"/>
    <lineage>
        <taxon>Bacteria</taxon>
        <taxon>Bacillati</taxon>
        <taxon>Actinomycetota</taxon>
        <taxon>Actinomycetes</taxon>
        <taxon>Micromonosporales</taxon>
        <taxon>Micromonosporaceae</taxon>
        <taxon>Actinoplanes</taxon>
    </lineage>
</organism>
<dbReference type="PANTHER" id="PTHR46663">
    <property type="entry name" value="DIGUANYLATE CYCLASE DGCT-RELATED"/>
    <property type="match status" value="1"/>
</dbReference>
<dbReference type="InterPro" id="IPR043128">
    <property type="entry name" value="Rev_trsase/Diguanyl_cyclase"/>
</dbReference>
<reference evidence="3" key="1">
    <citation type="submission" date="2021-03" db="EMBL/GenBank/DDBJ databases">
        <title>Whole genome shotgun sequence of Actinoplanes auranticolor NBRC 12245.</title>
        <authorList>
            <person name="Komaki H."/>
            <person name="Tamura T."/>
        </authorList>
    </citation>
    <scope>NUCLEOTIDE SEQUENCE</scope>
    <source>
        <strain evidence="3">NBRC 12245</strain>
    </source>
</reference>
<feature type="transmembrane region" description="Helical" evidence="1">
    <location>
        <begin position="12"/>
        <end position="30"/>
    </location>
</feature>
<keyword evidence="1" id="KW-0472">Membrane</keyword>
<feature type="transmembrane region" description="Helical" evidence="1">
    <location>
        <begin position="233"/>
        <end position="259"/>
    </location>
</feature>
<keyword evidence="1" id="KW-0812">Transmembrane</keyword>
<feature type="transmembrane region" description="Helical" evidence="1">
    <location>
        <begin position="141"/>
        <end position="164"/>
    </location>
</feature>
<feature type="transmembrane region" description="Helical" evidence="1">
    <location>
        <begin position="170"/>
        <end position="194"/>
    </location>
</feature>
<keyword evidence="1" id="KW-1133">Transmembrane helix</keyword>
<feature type="transmembrane region" description="Helical" evidence="1">
    <location>
        <begin position="112"/>
        <end position="129"/>
    </location>
</feature>
<proteinExistence type="predicted"/>
<accession>A0A919W4P3</accession>
<dbReference type="AlphaFoldDB" id="A0A919W4P3"/>
<feature type="transmembrane region" description="Helical" evidence="1">
    <location>
        <begin position="36"/>
        <end position="59"/>
    </location>
</feature>
<dbReference type="PANTHER" id="PTHR46663:SF2">
    <property type="entry name" value="GGDEF DOMAIN-CONTAINING PROTEIN"/>
    <property type="match status" value="1"/>
</dbReference>
<dbReference type="InterPro" id="IPR029787">
    <property type="entry name" value="Nucleotide_cyclase"/>
</dbReference>
<dbReference type="InterPro" id="IPR029016">
    <property type="entry name" value="GAF-like_dom_sf"/>
</dbReference>
<feature type="transmembrane region" description="Helical" evidence="1">
    <location>
        <begin position="297"/>
        <end position="320"/>
    </location>
</feature>
<evidence type="ECO:0000313" key="4">
    <source>
        <dbReference type="Proteomes" id="UP000681340"/>
    </source>
</evidence>
<dbReference type="FunFam" id="3.30.70.270:FF:000001">
    <property type="entry name" value="Diguanylate cyclase domain protein"/>
    <property type="match status" value="1"/>
</dbReference>
<protein>
    <recommendedName>
        <fullName evidence="2">GGDEF domain-containing protein</fullName>
    </recommendedName>
</protein>
<dbReference type="Proteomes" id="UP000681340">
    <property type="component" value="Unassembled WGS sequence"/>
</dbReference>
<dbReference type="Gene3D" id="3.30.70.270">
    <property type="match status" value="1"/>
</dbReference>
<feature type="transmembrane region" description="Helical" evidence="1">
    <location>
        <begin position="71"/>
        <end position="92"/>
    </location>
</feature>
<dbReference type="SUPFAM" id="SSF55073">
    <property type="entry name" value="Nucleotide cyclase"/>
    <property type="match status" value="1"/>
</dbReference>
<dbReference type="SUPFAM" id="SSF55781">
    <property type="entry name" value="GAF domain-like"/>
    <property type="match status" value="1"/>
</dbReference>
<evidence type="ECO:0000256" key="1">
    <source>
        <dbReference type="SAM" id="Phobius"/>
    </source>
</evidence>
<dbReference type="Pfam" id="PF00990">
    <property type="entry name" value="GGDEF"/>
    <property type="match status" value="1"/>
</dbReference>
<feature type="domain" description="GGDEF" evidence="2">
    <location>
        <begin position="523"/>
        <end position="656"/>
    </location>
</feature>
<sequence>MMLPQADRALRYVAVAAMLANMCTAGWHALDIAGWSTQFVVSLFGVGLSMVIGAALAARVGWRAGAGGARWFWWLLAGGYLGIGGASCSTLLAELNDESVGYGIGTPVSRAFAIATMVLVVVAILRLPVHGRAGGGRRRLALDMTIVMLATVVYVSYFILAVWLRQPGDGVVAISTLLRACGVLVVVFAVTRVMVAGSAAVNRLTLGLFALAGLTEVVRAGLAVALADTDRMSIALAVSAIFRTLLIAVPLVAMMAMGAQRPASDQRRRPFSLLPYAAVAATYALLVPAFLNGPTARGVIVLVGAIAMTALVVVRQAFVLTDNARLLGRLDTTLSREQRLAEAGTELIGAGGPEDIYRIAAEAGRALLAGLSAATCSVAVVAPDYSTAQVVAVAGDDAGPPLGSTIAIPSALTERLVGGKPLVSDDVFHTHTADETGQCLLALVVDRRLVAVLTATADGPIGADAVKALDTLRTQLTLALENAASTAELRHLAMHDPLTGLANRVFLHERLRQALARSRRHTADTAVLLLDLDRFKQINDTLGHEAGDEVLREVARRIDQTVRTEDTAARLGGDEFAVLVEDLADDDAAVTIAERITAALGRPVTFGGHPLSIGASIGIAYSEDGPADPDDIMRRADAAMYHAKREGLGHYCATVPDASSPRRTQIATRL</sequence>
<dbReference type="InterPro" id="IPR052163">
    <property type="entry name" value="DGC-Regulatory_Protein"/>
</dbReference>
<dbReference type="EMBL" id="BOQL01000083">
    <property type="protein sequence ID" value="GIM79603.1"/>
    <property type="molecule type" value="Genomic_DNA"/>
</dbReference>
<dbReference type="PROSITE" id="PS50887">
    <property type="entry name" value="GGDEF"/>
    <property type="match status" value="1"/>
</dbReference>
<dbReference type="CDD" id="cd01949">
    <property type="entry name" value="GGDEF"/>
    <property type="match status" value="1"/>
</dbReference>
<comment type="caution">
    <text evidence="3">The sequence shown here is derived from an EMBL/GenBank/DDBJ whole genome shotgun (WGS) entry which is preliminary data.</text>
</comment>
<gene>
    <name evidence="3" type="ORF">Aau02nite_86560</name>
</gene>
<name>A0A919W4P3_9ACTN</name>
<evidence type="ECO:0000259" key="2">
    <source>
        <dbReference type="PROSITE" id="PS50887"/>
    </source>
</evidence>
<dbReference type="Gene3D" id="3.30.450.40">
    <property type="match status" value="1"/>
</dbReference>
<evidence type="ECO:0000313" key="3">
    <source>
        <dbReference type="EMBL" id="GIM79603.1"/>
    </source>
</evidence>
<dbReference type="NCBIfam" id="TIGR00254">
    <property type="entry name" value="GGDEF"/>
    <property type="match status" value="1"/>
</dbReference>
<keyword evidence="4" id="KW-1185">Reference proteome</keyword>
<feature type="transmembrane region" description="Helical" evidence="1">
    <location>
        <begin position="271"/>
        <end position="291"/>
    </location>
</feature>